<dbReference type="GO" id="GO:0009055">
    <property type="term" value="F:electron transfer activity"/>
    <property type="evidence" value="ECO:0007669"/>
    <property type="project" value="InterPro"/>
</dbReference>
<dbReference type="PANTHER" id="PTHR40394:SF2">
    <property type="entry name" value="QUINOL:CYTOCHROME C OXIDOREDUCTASE MEMBRANE PROTEIN"/>
    <property type="match status" value="1"/>
</dbReference>
<dbReference type="Pfam" id="PF13442">
    <property type="entry name" value="Cytochrome_CBB3"/>
    <property type="match status" value="1"/>
</dbReference>
<dbReference type="Proteomes" id="UP000037716">
    <property type="component" value="Unassembled WGS sequence"/>
</dbReference>
<dbReference type="GO" id="GO:0046872">
    <property type="term" value="F:metal ion binding"/>
    <property type="evidence" value="ECO:0007669"/>
    <property type="project" value="UniProtKB-KW"/>
</dbReference>
<evidence type="ECO:0000313" key="7">
    <source>
        <dbReference type="EMBL" id="SEE13235.1"/>
    </source>
</evidence>
<dbReference type="PANTHER" id="PTHR40394">
    <property type="entry name" value="LIPOPROTEIN-RELATED"/>
    <property type="match status" value="1"/>
</dbReference>
<evidence type="ECO:0000313" key="8">
    <source>
        <dbReference type="Proteomes" id="UP000037716"/>
    </source>
</evidence>
<dbReference type="SUPFAM" id="SSF46626">
    <property type="entry name" value="Cytochrome c"/>
    <property type="match status" value="1"/>
</dbReference>
<keyword evidence="1 4" id="KW-0349">Heme</keyword>
<evidence type="ECO:0000256" key="4">
    <source>
        <dbReference type="PROSITE-ProRule" id="PRU00433"/>
    </source>
</evidence>
<dbReference type="PROSITE" id="PS51257">
    <property type="entry name" value="PROKAR_LIPOPROTEIN"/>
    <property type="match status" value="1"/>
</dbReference>
<evidence type="ECO:0000313" key="9">
    <source>
        <dbReference type="Proteomes" id="UP000183071"/>
    </source>
</evidence>
<feature type="domain" description="Cytochrome c" evidence="5">
    <location>
        <begin position="94"/>
        <end position="177"/>
    </location>
</feature>
<sequence>MKSLKLFIALVVFAGIISCNDKRKPQLEYMPDMYVSIPYDTDDADGLNGEPVNSKPVAGTIPRGGHPAYDIPDTAEGYEKAKTELKNPLEASEANLEKGKELYNIYCISCHGKKGDGNGYLSQAEKFEGIPSYKDREITAGSIYHVIIHGKNLMGSHSGQLTYNERWQIIHYVEQLRADLLK</sequence>
<reference evidence="7 9" key="2">
    <citation type="submission" date="2016-10" db="EMBL/GenBank/DDBJ databases">
        <authorList>
            <person name="Varghese N."/>
            <person name="Submissions S."/>
        </authorList>
    </citation>
    <scope>NUCLEOTIDE SEQUENCE [LARGE SCALE GENOMIC DNA]</scope>
    <source>
        <strain evidence="7 9">DSW-5</strain>
    </source>
</reference>
<dbReference type="AlphaFoldDB" id="A0A0M9CFX7"/>
<dbReference type="InterPro" id="IPR036909">
    <property type="entry name" value="Cyt_c-like_dom_sf"/>
</dbReference>
<comment type="caution">
    <text evidence="6">The sequence shown here is derived from an EMBL/GenBank/DDBJ whole genome shotgun (WGS) entry which is preliminary data.</text>
</comment>
<organism evidence="6 8">
    <name type="scientific">Polaribacter dokdonensis DSW-5</name>
    <dbReference type="NCBI Taxonomy" id="1300348"/>
    <lineage>
        <taxon>Bacteria</taxon>
        <taxon>Pseudomonadati</taxon>
        <taxon>Bacteroidota</taxon>
        <taxon>Flavobacteriia</taxon>
        <taxon>Flavobacteriales</taxon>
        <taxon>Flavobacteriaceae</taxon>
    </lineage>
</organism>
<proteinExistence type="predicted"/>
<dbReference type="EMBL" id="FNUE01000001">
    <property type="protein sequence ID" value="SEE13235.1"/>
    <property type="molecule type" value="Genomic_DNA"/>
</dbReference>
<keyword evidence="3 4" id="KW-0408">Iron</keyword>
<dbReference type="Proteomes" id="UP000183071">
    <property type="component" value="Unassembled WGS sequence"/>
</dbReference>
<reference evidence="6 8" key="1">
    <citation type="submission" date="2015-07" db="EMBL/GenBank/DDBJ databases">
        <title>Genome of Polaribacter dokdonenesis DSW-5, isolated from seawater off Dokdo in Korea.</title>
        <authorList>
            <person name="Yoon K."/>
            <person name="Song J.Y."/>
            <person name="Kim J.F."/>
        </authorList>
    </citation>
    <scope>NUCLEOTIDE SEQUENCE [LARGE SCALE GENOMIC DNA]</scope>
    <source>
        <strain evidence="6 8">DSW-5</strain>
    </source>
</reference>
<dbReference type="PATRIC" id="fig|1300348.6.peg.909"/>
<dbReference type="RefSeq" id="WP_176966466.1">
    <property type="nucleotide sequence ID" value="NZ_FNUE01000001.1"/>
</dbReference>
<evidence type="ECO:0000313" key="6">
    <source>
        <dbReference type="EMBL" id="KOY51349.1"/>
    </source>
</evidence>
<evidence type="ECO:0000256" key="1">
    <source>
        <dbReference type="ARBA" id="ARBA00022617"/>
    </source>
</evidence>
<name>A0A0M9CFX7_9FLAO</name>
<dbReference type="GO" id="GO:0020037">
    <property type="term" value="F:heme binding"/>
    <property type="evidence" value="ECO:0007669"/>
    <property type="project" value="InterPro"/>
</dbReference>
<evidence type="ECO:0000259" key="5">
    <source>
        <dbReference type="PROSITE" id="PS51007"/>
    </source>
</evidence>
<gene>
    <name evidence="6" type="ORF">I602_909</name>
    <name evidence="7" type="ORF">SAMN05444353_0868</name>
</gene>
<dbReference type="EMBL" id="LGBR01000001">
    <property type="protein sequence ID" value="KOY51349.1"/>
    <property type="molecule type" value="Genomic_DNA"/>
</dbReference>
<protein>
    <submittedName>
        <fullName evidence="6">Cytochrome c1</fullName>
    </submittedName>
    <submittedName>
        <fullName evidence="7">Quinol:cytochrome c oxidoreductase monoheme cytochrome subunit</fullName>
    </submittedName>
</protein>
<dbReference type="PROSITE" id="PS51007">
    <property type="entry name" value="CYTC"/>
    <property type="match status" value="1"/>
</dbReference>
<dbReference type="STRING" id="1300348.I602_909"/>
<keyword evidence="9" id="KW-1185">Reference proteome</keyword>
<evidence type="ECO:0000256" key="2">
    <source>
        <dbReference type="ARBA" id="ARBA00022723"/>
    </source>
</evidence>
<dbReference type="Gene3D" id="1.10.760.10">
    <property type="entry name" value="Cytochrome c-like domain"/>
    <property type="match status" value="1"/>
</dbReference>
<evidence type="ECO:0000256" key="3">
    <source>
        <dbReference type="ARBA" id="ARBA00023004"/>
    </source>
</evidence>
<keyword evidence="2 4" id="KW-0479">Metal-binding</keyword>
<dbReference type="InterPro" id="IPR009056">
    <property type="entry name" value="Cyt_c-like_dom"/>
</dbReference>
<accession>A0A0M9CFX7</accession>